<dbReference type="GO" id="GO:0004300">
    <property type="term" value="F:enoyl-CoA hydratase activity"/>
    <property type="evidence" value="ECO:0007669"/>
    <property type="project" value="TreeGrafter"/>
</dbReference>
<dbReference type="SUPFAM" id="SSF48179">
    <property type="entry name" value="6-phosphogluconate dehydrogenase C-terminal domain-like"/>
    <property type="match status" value="2"/>
</dbReference>
<proteinExistence type="inferred from homology"/>
<keyword evidence="8" id="KW-0520">NAD</keyword>
<sequence>MSLAAPNEVVTKALLREVHVPGLERPAALITLDNGFDHTKPNTFGPGGLTSLDEAITAALAADPAFIAVTGKPYVFCVGADITGLPLLADREQALEIGRLGHRVFARLKDSAVPTFAFVNGAAMGGGLELALHCHYRTLSGGAAALALPEVSLGLVPGWGGTQLLPNLIGIPAATQVIIQNPLMQNKMLKPKQAAELGIADVLLEPADFLERSLEWAAGVVRGQITVTRPEVDRDMWAGVLYFARQTLDQRLHGAVPSAYKALDLLDTAKDADFAAGTAAEDEALADLIFSEELRSGLYAFDLVQRRAKRPAGAPDKGLARPVTKVGIVGAGLMASQLALLFARRLQVPVVMTDLDQARVDKGVGYVHSQIEKLVSKGRMDKGTAAKLYGLVSGSVDKGVFADADFVIEAVFEDLGVKKQVWAELEKIVKPEAVLATNTSSLSVTAMAEDLERPERVVGFHFFNPVAVLPLLEIVRGERTDDATLATAFAVGKQLKKSSVLVKDAPAFVVNRLLTRFLGTVFAAVDAGTPLDVANSALDPLGLPMRPLALLQLVGPAVAYHVGGTLHAAFPDRFGVSENLKRIADSGQPIVVDDEVNPEVAKLLVVGDSPLTAEQVRQNALDALAQEIRLMLDEGVVAEAQDIDLCMILGAGWPFHLGGVTPYLDRTGTSERVTGRRFLPLGAASLPA</sequence>
<evidence type="ECO:0000256" key="9">
    <source>
        <dbReference type="ARBA" id="ARBA00023098"/>
    </source>
</evidence>
<name>A0A3B0AB83_9ACTN</name>
<evidence type="ECO:0000256" key="11">
    <source>
        <dbReference type="ARBA" id="ARBA00023268"/>
    </source>
</evidence>
<dbReference type="InterPro" id="IPR036291">
    <property type="entry name" value="NAD(P)-bd_dom_sf"/>
</dbReference>
<comment type="caution">
    <text evidence="15">The sequence shown here is derived from an EMBL/GenBank/DDBJ whole genome shotgun (WGS) entry which is preliminary data.</text>
</comment>
<evidence type="ECO:0000259" key="13">
    <source>
        <dbReference type="Pfam" id="PF00725"/>
    </source>
</evidence>
<keyword evidence="5" id="KW-0276">Fatty acid metabolism</keyword>
<comment type="pathway">
    <text evidence="1">Lipid metabolism; fatty acid beta-oxidation.</text>
</comment>
<keyword evidence="7" id="KW-0560">Oxidoreductase</keyword>
<dbReference type="PANTHER" id="PTHR43612">
    <property type="entry name" value="TRIFUNCTIONAL ENZYME SUBUNIT ALPHA"/>
    <property type="match status" value="1"/>
</dbReference>
<evidence type="ECO:0000256" key="3">
    <source>
        <dbReference type="ARBA" id="ARBA00007005"/>
    </source>
</evidence>
<dbReference type="GO" id="GO:0070403">
    <property type="term" value="F:NAD+ binding"/>
    <property type="evidence" value="ECO:0007669"/>
    <property type="project" value="InterPro"/>
</dbReference>
<comment type="catalytic activity">
    <reaction evidence="12">
        <text>a (3S)-3-hydroxyacyl-CoA + NAD(+) = a 3-oxoacyl-CoA + NADH + H(+)</text>
        <dbReference type="Rhea" id="RHEA:22432"/>
        <dbReference type="ChEBI" id="CHEBI:15378"/>
        <dbReference type="ChEBI" id="CHEBI:57318"/>
        <dbReference type="ChEBI" id="CHEBI:57540"/>
        <dbReference type="ChEBI" id="CHEBI:57945"/>
        <dbReference type="ChEBI" id="CHEBI:90726"/>
        <dbReference type="EC" id="1.1.1.35"/>
    </reaction>
</comment>
<evidence type="ECO:0000259" key="14">
    <source>
        <dbReference type="Pfam" id="PF02737"/>
    </source>
</evidence>
<evidence type="ECO:0000256" key="8">
    <source>
        <dbReference type="ARBA" id="ARBA00023027"/>
    </source>
</evidence>
<dbReference type="GO" id="GO:0016509">
    <property type="term" value="F:long-chain (3S)-3-hydroxyacyl-CoA dehydrogenase (NAD+) activity"/>
    <property type="evidence" value="ECO:0007669"/>
    <property type="project" value="TreeGrafter"/>
</dbReference>
<keyword evidence="6" id="KW-0442">Lipid degradation</keyword>
<dbReference type="InterPro" id="IPR029045">
    <property type="entry name" value="ClpP/crotonase-like_dom_sf"/>
</dbReference>
<dbReference type="Gene3D" id="1.10.1040.50">
    <property type="match status" value="2"/>
</dbReference>
<evidence type="ECO:0000256" key="4">
    <source>
        <dbReference type="ARBA" id="ARBA00009463"/>
    </source>
</evidence>
<evidence type="ECO:0000256" key="12">
    <source>
        <dbReference type="ARBA" id="ARBA00049556"/>
    </source>
</evidence>
<keyword evidence="11" id="KW-0511">Multifunctional enzyme</keyword>
<dbReference type="CDD" id="cd06558">
    <property type="entry name" value="crotonase-like"/>
    <property type="match status" value="1"/>
</dbReference>
<dbReference type="AlphaFoldDB" id="A0A3B0AB83"/>
<evidence type="ECO:0000256" key="10">
    <source>
        <dbReference type="ARBA" id="ARBA00023239"/>
    </source>
</evidence>
<evidence type="ECO:0000256" key="2">
    <source>
        <dbReference type="ARBA" id="ARBA00005086"/>
    </source>
</evidence>
<dbReference type="OrthoDB" id="3216872at2"/>
<evidence type="ECO:0000256" key="7">
    <source>
        <dbReference type="ARBA" id="ARBA00023002"/>
    </source>
</evidence>
<evidence type="ECO:0000256" key="6">
    <source>
        <dbReference type="ARBA" id="ARBA00022963"/>
    </source>
</evidence>
<dbReference type="PANTHER" id="PTHR43612:SF3">
    <property type="entry name" value="TRIFUNCTIONAL ENZYME SUBUNIT ALPHA, MITOCHONDRIAL"/>
    <property type="match status" value="1"/>
</dbReference>
<protein>
    <submittedName>
        <fullName evidence="15">3-hydroxyacyl-CoA dehydrogenase</fullName>
    </submittedName>
</protein>
<dbReference type="FunFam" id="3.40.50.720:FF:000009">
    <property type="entry name" value="Fatty oxidation complex, alpha subunit"/>
    <property type="match status" value="1"/>
</dbReference>
<keyword evidence="16" id="KW-1185">Reference proteome</keyword>
<comment type="similarity">
    <text evidence="3">In the central section; belongs to the 3-hydroxyacyl-CoA dehydrogenase family.</text>
</comment>
<feature type="domain" description="3-hydroxyacyl-CoA dehydrogenase C-terminal" evidence="13">
    <location>
        <begin position="508"/>
        <end position="587"/>
    </location>
</feature>
<keyword evidence="10" id="KW-0456">Lyase</keyword>
<dbReference type="Proteomes" id="UP000279968">
    <property type="component" value="Unassembled WGS sequence"/>
</dbReference>
<evidence type="ECO:0000313" key="15">
    <source>
        <dbReference type="EMBL" id="RKN57783.1"/>
    </source>
</evidence>
<dbReference type="RefSeq" id="WP_120777970.1">
    <property type="nucleotide sequence ID" value="NZ_JBHLUP010000009.1"/>
</dbReference>
<feature type="domain" description="3-hydroxyacyl-CoA dehydrogenase NAD binding" evidence="14">
    <location>
        <begin position="325"/>
        <end position="504"/>
    </location>
</feature>
<accession>A0A3B0AB83</accession>
<dbReference type="InterPro" id="IPR008927">
    <property type="entry name" value="6-PGluconate_DH-like_C_sf"/>
</dbReference>
<dbReference type="Gene3D" id="3.40.50.720">
    <property type="entry name" value="NAD(P)-binding Rossmann-like Domain"/>
    <property type="match status" value="1"/>
</dbReference>
<evidence type="ECO:0000256" key="5">
    <source>
        <dbReference type="ARBA" id="ARBA00022832"/>
    </source>
</evidence>
<organism evidence="15 16">
    <name type="scientific">Micromonospora costi</name>
    <dbReference type="NCBI Taxonomy" id="1530042"/>
    <lineage>
        <taxon>Bacteria</taxon>
        <taxon>Bacillati</taxon>
        <taxon>Actinomycetota</taxon>
        <taxon>Actinomycetes</taxon>
        <taxon>Micromonosporales</taxon>
        <taxon>Micromonosporaceae</taxon>
        <taxon>Micromonospora</taxon>
    </lineage>
</organism>
<dbReference type="GO" id="GO:0006635">
    <property type="term" value="P:fatty acid beta-oxidation"/>
    <property type="evidence" value="ECO:0007669"/>
    <property type="project" value="UniProtKB-UniPathway"/>
</dbReference>
<dbReference type="InterPro" id="IPR050136">
    <property type="entry name" value="FA_oxidation_alpha_subunit"/>
</dbReference>
<reference evidence="15 16" key="1">
    <citation type="journal article" date="2015" name="Int. J. Syst. Evol. Microbiol.">
        <title>Micromonospora costi sp. nov., isolated from a leaf of Costus speciosus.</title>
        <authorList>
            <person name="Thawai C."/>
        </authorList>
    </citation>
    <scope>NUCLEOTIDE SEQUENCE [LARGE SCALE GENOMIC DNA]</scope>
    <source>
        <strain evidence="15 16">CS1-12</strain>
    </source>
</reference>
<keyword evidence="9" id="KW-0443">Lipid metabolism</keyword>
<dbReference type="SUPFAM" id="SSF52096">
    <property type="entry name" value="ClpP/crotonase"/>
    <property type="match status" value="1"/>
</dbReference>
<dbReference type="UniPathway" id="UPA00659"/>
<comment type="pathway">
    <text evidence="2">Lipid metabolism; butanoate metabolism.</text>
</comment>
<evidence type="ECO:0000313" key="16">
    <source>
        <dbReference type="Proteomes" id="UP000279968"/>
    </source>
</evidence>
<dbReference type="Gene3D" id="3.90.226.10">
    <property type="entry name" value="2-enoyl-CoA Hydratase, Chain A, domain 1"/>
    <property type="match status" value="1"/>
</dbReference>
<comment type="similarity">
    <text evidence="4">Belongs to the 3-hydroxyacyl-CoA dehydrogenase family.</text>
</comment>
<gene>
    <name evidence="15" type="ORF">D7193_03895</name>
</gene>
<dbReference type="Pfam" id="PF00725">
    <property type="entry name" value="3HCDH"/>
    <property type="match status" value="1"/>
</dbReference>
<dbReference type="Pfam" id="PF02737">
    <property type="entry name" value="3HCDH_N"/>
    <property type="match status" value="1"/>
</dbReference>
<evidence type="ECO:0000256" key="1">
    <source>
        <dbReference type="ARBA" id="ARBA00005005"/>
    </source>
</evidence>
<dbReference type="Pfam" id="PF00378">
    <property type="entry name" value="ECH_1"/>
    <property type="match status" value="1"/>
</dbReference>
<dbReference type="InterPro" id="IPR006176">
    <property type="entry name" value="3-OHacyl-CoA_DH_NAD-bd"/>
</dbReference>
<dbReference type="EMBL" id="RBAN01000001">
    <property type="protein sequence ID" value="RKN57783.1"/>
    <property type="molecule type" value="Genomic_DNA"/>
</dbReference>
<dbReference type="InterPro" id="IPR006108">
    <property type="entry name" value="3HC_DH_C"/>
</dbReference>
<dbReference type="InterPro" id="IPR001753">
    <property type="entry name" value="Enoyl-CoA_hydra/iso"/>
</dbReference>
<dbReference type="SUPFAM" id="SSF51735">
    <property type="entry name" value="NAD(P)-binding Rossmann-fold domains"/>
    <property type="match status" value="1"/>
</dbReference>